<dbReference type="OMA" id="YMRARIT"/>
<feature type="region of interest" description="Disordered" evidence="1">
    <location>
        <begin position="436"/>
        <end position="455"/>
    </location>
</feature>
<dbReference type="Pfam" id="PF20149">
    <property type="entry name" value="DUF6532"/>
    <property type="match status" value="1"/>
</dbReference>
<name>A0A2H3C968_ARMGA</name>
<evidence type="ECO:0000313" key="3">
    <source>
        <dbReference type="EMBL" id="PBK79619.1"/>
    </source>
</evidence>
<dbReference type="STRING" id="47427.A0A2H3C968"/>
<evidence type="ECO:0000259" key="2">
    <source>
        <dbReference type="Pfam" id="PF20149"/>
    </source>
</evidence>
<feature type="region of interest" description="Disordered" evidence="1">
    <location>
        <begin position="1"/>
        <end position="32"/>
    </location>
</feature>
<dbReference type="InterPro" id="IPR045341">
    <property type="entry name" value="DUF6532"/>
</dbReference>
<feature type="compositionally biased region" description="Polar residues" evidence="1">
    <location>
        <begin position="144"/>
        <end position="157"/>
    </location>
</feature>
<protein>
    <recommendedName>
        <fullName evidence="2">DUF6532 domain-containing protein</fullName>
    </recommendedName>
</protein>
<dbReference type="Proteomes" id="UP000217790">
    <property type="component" value="Unassembled WGS sequence"/>
</dbReference>
<feature type="compositionally biased region" description="Basic and acidic residues" evidence="1">
    <location>
        <begin position="160"/>
        <end position="169"/>
    </location>
</feature>
<organism evidence="3 4">
    <name type="scientific">Armillaria gallica</name>
    <name type="common">Bulbous honey fungus</name>
    <name type="synonym">Armillaria bulbosa</name>
    <dbReference type="NCBI Taxonomy" id="47427"/>
    <lineage>
        <taxon>Eukaryota</taxon>
        <taxon>Fungi</taxon>
        <taxon>Dikarya</taxon>
        <taxon>Basidiomycota</taxon>
        <taxon>Agaricomycotina</taxon>
        <taxon>Agaricomycetes</taxon>
        <taxon>Agaricomycetidae</taxon>
        <taxon>Agaricales</taxon>
        <taxon>Marasmiineae</taxon>
        <taxon>Physalacriaceae</taxon>
        <taxon>Armillaria</taxon>
    </lineage>
</organism>
<dbReference type="OrthoDB" id="3064017at2759"/>
<reference evidence="4" key="1">
    <citation type="journal article" date="2017" name="Nat. Ecol. Evol.">
        <title>Genome expansion and lineage-specific genetic innovations in the forest pathogenic fungi Armillaria.</title>
        <authorList>
            <person name="Sipos G."/>
            <person name="Prasanna A.N."/>
            <person name="Walter M.C."/>
            <person name="O'Connor E."/>
            <person name="Balint B."/>
            <person name="Krizsan K."/>
            <person name="Kiss B."/>
            <person name="Hess J."/>
            <person name="Varga T."/>
            <person name="Slot J."/>
            <person name="Riley R."/>
            <person name="Boka B."/>
            <person name="Rigling D."/>
            <person name="Barry K."/>
            <person name="Lee J."/>
            <person name="Mihaltcheva S."/>
            <person name="LaButti K."/>
            <person name="Lipzen A."/>
            <person name="Waldron R."/>
            <person name="Moloney N.M."/>
            <person name="Sperisen C."/>
            <person name="Kredics L."/>
            <person name="Vagvoelgyi C."/>
            <person name="Patrignani A."/>
            <person name="Fitzpatrick D."/>
            <person name="Nagy I."/>
            <person name="Doyle S."/>
            <person name="Anderson J.B."/>
            <person name="Grigoriev I.V."/>
            <person name="Gueldener U."/>
            <person name="Muensterkoetter M."/>
            <person name="Nagy L.G."/>
        </authorList>
    </citation>
    <scope>NUCLEOTIDE SEQUENCE [LARGE SCALE GENOMIC DNA]</scope>
    <source>
        <strain evidence="4">Ar21-2</strain>
    </source>
</reference>
<dbReference type="AlphaFoldDB" id="A0A2H3C968"/>
<evidence type="ECO:0000256" key="1">
    <source>
        <dbReference type="SAM" id="MobiDB-lite"/>
    </source>
</evidence>
<feature type="region of interest" description="Disordered" evidence="1">
    <location>
        <begin position="138"/>
        <end position="178"/>
    </location>
</feature>
<feature type="domain" description="DUF6532" evidence="2">
    <location>
        <begin position="194"/>
        <end position="405"/>
    </location>
</feature>
<dbReference type="EMBL" id="KZ293768">
    <property type="protein sequence ID" value="PBK79619.1"/>
    <property type="molecule type" value="Genomic_DNA"/>
</dbReference>
<accession>A0A2H3C968</accession>
<sequence>MSSLNQVSNYQSEIPPLQRSSTQAQSKAPSQLDPNLELRSMHSSQLTVGEPSLSTTLRQGTPIIEPFSFKSHEMDQFIQANIVGAIGQQVESRSNTNAVDLVPPSMGRDFADSGDEGTDLPVQSSFKVTSQPVNIPTHCKCKSRSQTISSTNESMSEGDSDGKDAEKPVQRRKKRSQTIKDIVDEEHRNILKHAYSHYKHMLTCENTFPMDSHDRKEVTDMTVDAWDAACEELGIEDVIDPTQLELNLIRDCGSQFRGQLKDIVCNLLINIFGFQDIKKLRNPNKEWIEAAKTANRSLVQVLKGDDNPMRFIYSDPLNPTAKGTMFQNPIFQITINMHWFGQKERACSSFFSTEKSIPLPTIALVASAIDCAIDEWCTGAHATQIFHAETYKSNYKNLYLDTLKRWKKFSATQERDMCTELQDLLYRNACDAAGISEGDDDDDDDSGTMDGHRGGLTMEDFLANQV</sequence>
<gene>
    <name evidence="3" type="ORF">ARMGADRAFT_1092980</name>
</gene>
<feature type="compositionally biased region" description="Acidic residues" evidence="1">
    <location>
        <begin position="437"/>
        <end position="447"/>
    </location>
</feature>
<keyword evidence="4" id="KW-1185">Reference proteome</keyword>
<evidence type="ECO:0000313" key="4">
    <source>
        <dbReference type="Proteomes" id="UP000217790"/>
    </source>
</evidence>
<dbReference type="InParanoid" id="A0A2H3C968"/>
<proteinExistence type="predicted"/>